<dbReference type="InterPro" id="IPR036259">
    <property type="entry name" value="MFS_trans_sf"/>
</dbReference>
<dbReference type="Pfam" id="PF11700">
    <property type="entry name" value="ATG22"/>
    <property type="match status" value="1"/>
</dbReference>
<dbReference type="PROSITE" id="PS50850">
    <property type="entry name" value="MFS"/>
    <property type="match status" value="1"/>
</dbReference>
<feature type="transmembrane region" description="Helical" evidence="6">
    <location>
        <begin position="87"/>
        <end position="104"/>
    </location>
</feature>
<feature type="transmembrane region" description="Helical" evidence="6">
    <location>
        <begin position="247"/>
        <end position="268"/>
    </location>
</feature>
<dbReference type="AlphaFoldDB" id="A8REK4"/>
<dbReference type="GeneID" id="92793904"/>
<feature type="transmembrane region" description="Helical" evidence="6">
    <location>
        <begin position="188"/>
        <end position="206"/>
    </location>
</feature>
<keyword evidence="3 6" id="KW-0812">Transmembrane</keyword>
<comment type="caution">
    <text evidence="8">The sequence shown here is derived from an EMBL/GenBank/DDBJ whole genome shotgun (WGS) entry which is preliminary data.</text>
</comment>
<evidence type="ECO:0000256" key="3">
    <source>
        <dbReference type="ARBA" id="ARBA00022692"/>
    </source>
</evidence>
<dbReference type="STRING" id="428127.EUBDOL_01816"/>
<feature type="domain" description="Major facilitator superfamily (MFS) profile" evidence="7">
    <location>
        <begin position="246"/>
        <end position="437"/>
    </location>
</feature>
<evidence type="ECO:0000259" key="7">
    <source>
        <dbReference type="PROSITE" id="PS50850"/>
    </source>
</evidence>
<dbReference type="RefSeq" id="WP_004800476.1">
    <property type="nucleotide sequence ID" value="NZ_DS483477.1"/>
</dbReference>
<proteinExistence type="predicted"/>
<comment type="subcellular location">
    <subcellularLocation>
        <location evidence="1">Cell membrane</location>
        <topology evidence="1">Multi-pass membrane protein</topology>
    </subcellularLocation>
</comment>
<dbReference type="GO" id="GO:0005886">
    <property type="term" value="C:plasma membrane"/>
    <property type="evidence" value="ECO:0007669"/>
    <property type="project" value="UniProtKB-SubCell"/>
</dbReference>
<dbReference type="PANTHER" id="PTHR23519">
    <property type="entry name" value="AUTOPHAGY-RELATED PROTEIN 22"/>
    <property type="match status" value="1"/>
</dbReference>
<evidence type="ECO:0000313" key="9">
    <source>
        <dbReference type="Proteomes" id="UP000004090"/>
    </source>
</evidence>
<dbReference type="InterPro" id="IPR020846">
    <property type="entry name" value="MFS_dom"/>
</dbReference>
<dbReference type="HOGENOM" id="CLU_017518_3_0_9"/>
<feature type="transmembrane region" description="Helical" evidence="6">
    <location>
        <begin position="403"/>
        <end position="422"/>
    </location>
</feature>
<feature type="transmembrane region" description="Helical" evidence="6">
    <location>
        <begin position="20"/>
        <end position="41"/>
    </location>
</feature>
<name>A8REK4_9FIRM</name>
<dbReference type="EMBL" id="ABAW02000024">
    <property type="protein sequence ID" value="EDP10566.1"/>
    <property type="molecule type" value="Genomic_DNA"/>
</dbReference>
<feature type="transmembrane region" description="Helical" evidence="6">
    <location>
        <begin position="312"/>
        <end position="330"/>
    </location>
</feature>
<feature type="transmembrane region" description="Helical" evidence="6">
    <location>
        <begin position="110"/>
        <end position="135"/>
    </location>
</feature>
<feature type="transmembrane region" description="Helical" evidence="6">
    <location>
        <begin position="147"/>
        <end position="168"/>
    </location>
</feature>
<dbReference type="GO" id="GO:0022857">
    <property type="term" value="F:transmembrane transporter activity"/>
    <property type="evidence" value="ECO:0007669"/>
    <property type="project" value="InterPro"/>
</dbReference>
<keyword evidence="5 6" id="KW-0472">Membrane</keyword>
<evidence type="ECO:0000313" key="8">
    <source>
        <dbReference type="EMBL" id="EDP10566.1"/>
    </source>
</evidence>
<dbReference type="InterPro" id="IPR024671">
    <property type="entry name" value="Atg22-like"/>
</dbReference>
<protein>
    <submittedName>
        <fullName evidence="8">Transporter, major facilitator family protein</fullName>
    </submittedName>
</protein>
<dbReference type="SUPFAM" id="SSF103473">
    <property type="entry name" value="MFS general substrate transporter"/>
    <property type="match status" value="1"/>
</dbReference>
<keyword evidence="2" id="KW-0813">Transport</keyword>
<evidence type="ECO:0000256" key="1">
    <source>
        <dbReference type="ARBA" id="ARBA00004651"/>
    </source>
</evidence>
<feature type="transmembrane region" description="Helical" evidence="6">
    <location>
        <begin position="53"/>
        <end position="75"/>
    </location>
</feature>
<dbReference type="InterPro" id="IPR050495">
    <property type="entry name" value="ATG22/LtaA_families"/>
</dbReference>
<reference evidence="8 9" key="2">
    <citation type="submission" date="2007-09" db="EMBL/GenBank/DDBJ databases">
        <authorList>
            <person name="Fulton L."/>
            <person name="Clifton S."/>
            <person name="Fulton B."/>
            <person name="Xu J."/>
            <person name="Minx P."/>
            <person name="Pepin K.H."/>
            <person name="Johnson M."/>
            <person name="Thiruvilangam P."/>
            <person name="Bhonagiri V."/>
            <person name="Nash W.E."/>
            <person name="Mardis E.R."/>
            <person name="Wilson R.K."/>
        </authorList>
    </citation>
    <scope>NUCLEOTIDE SEQUENCE [LARGE SCALE GENOMIC DNA]</scope>
    <source>
        <strain evidence="8 9">DSM 3991</strain>
    </source>
</reference>
<organism evidence="8 9">
    <name type="scientific">Amedibacillus dolichus DSM 3991</name>
    <dbReference type="NCBI Taxonomy" id="428127"/>
    <lineage>
        <taxon>Bacteria</taxon>
        <taxon>Bacillati</taxon>
        <taxon>Bacillota</taxon>
        <taxon>Erysipelotrichia</taxon>
        <taxon>Erysipelotrichales</taxon>
        <taxon>Erysipelotrichaceae</taxon>
        <taxon>Amedibacillus</taxon>
    </lineage>
</organism>
<evidence type="ECO:0000256" key="5">
    <source>
        <dbReference type="ARBA" id="ARBA00023136"/>
    </source>
</evidence>
<evidence type="ECO:0000256" key="4">
    <source>
        <dbReference type="ARBA" id="ARBA00022989"/>
    </source>
</evidence>
<dbReference type="eggNOG" id="COG2270">
    <property type="taxonomic scope" value="Bacteria"/>
</dbReference>
<feature type="transmembrane region" description="Helical" evidence="6">
    <location>
        <begin position="336"/>
        <end position="360"/>
    </location>
</feature>
<evidence type="ECO:0000256" key="2">
    <source>
        <dbReference type="ARBA" id="ARBA00022448"/>
    </source>
</evidence>
<sequence>MFTKILRKLHFTKEEISWILYDIGNSAQVLTTCTVIFPLLIAKITPENSSVYVGWANTIYAIVLAVLSPVLGTVADYKGKKMQMFKFFLFLGIAGGFGLALPFIDYKAALILFVIAMLGYNGSIIFYDAFIVDVCDDERVDKVSAAGYAWGYIGSVLPFLIFIIPFAIVTLFGNEQGSVMIGNFELSYRLACSMTMGMAVLWWLFYSRPMLKNVKQKHYYEPESHYVKKSFVKLWNTFRNVKKNKNIFMFCLSYFFYIDCVNTVIKMAVSLATEMGISDVMSLVVVIFINIIACPASIIFGKLVGRFGSKKMIYAGIIGYIGVIASGVLIQSNANFIWVVAILVGLFQGGIQSVSRSYFAKLIPDKADSNEFFGFFSVFSKFSAILGPMCVSVLIMLTGKTQYGILGLIPLMILGAIFLAFVKDPDSEKEMLAKNKK</sequence>
<gene>
    <name evidence="8" type="ORF">EUBDOL_01816</name>
</gene>
<reference evidence="8 9" key="1">
    <citation type="submission" date="2007-09" db="EMBL/GenBank/DDBJ databases">
        <title>Draft genome sequence of Eubacterium dolichum (DSM 3991).</title>
        <authorList>
            <person name="Sudarsanam P."/>
            <person name="Ley R."/>
            <person name="Guruge J."/>
            <person name="Turnbaugh P.J."/>
            <person name="Mahowald M."/>
            <person name="Liep D."/>
            <person name="Gordon J."/>
        </authorList>
    </citation>
    <scope>NUCLEOTIDE SEQUENCE [LARGE SCALE GENOMIC DNA]</scope>
    <source>
        <strain evidence="8 9">DSM 3991</strain>
    </source>
</reference>
<dbReference type="PANTHER" id="PTHR23519:SF1">
    <property type="entry name" value="AUTOPHAGY-RELATED PROTEIN 22"/>
    <property type="match status" value="1"/>
</dbReference>
<evidence type="ECO:0000256" key="6">
    <source>
        <dbReference type="SAM" id="Phobius"/>
    </source>
</evidence>
<feature type="transmembrane region" description="Helical" evidence="6">
    <location>
        <begin position="280"/>
        <end position="300"/>
    </location>
</feature>
<keyword evidence="4 6" id="KW-1133">Transmembrane helix</keyword>
<feature type="transmembrane region" description="Helical" evidence="6">
    <location>
        <begin position="372"/>
        <end position="397"/>
    </location>
</feature>
<dbReference type="Proteomes" id="UP000004090">
    <property type="component" value="Unassembled WGS sequence"/>
</dbReference>
<accession>A8REK4</accession>
<dbReference type="Gene3D" id="1.20.1250.20">
    <property type="entry name" value="MFS general substrate transporter like domains"/>
    <property type="match status" value="2"/>
</dbReference>